<proteinExistence type="predicted"/>
<gene>
    <name evidence="2" type="ORF">scyTo_0010134</name>
</gene>
<reference evidence="2 3" key="1">
    <citation type="journal article" date="2018" name="Nat. Ecol. Evol.">
        <title>Shark genomes provide insights into elasmobranch evolution and the origin of vertebrates.</title>
        <authorList>
            <person name="Hara Y"/>
            <person name="Yamaguchi K"/>
            <person name="Onimaru K"/>
            <person name="Kadota M"/>
            <person name="Koyanagi M"/>
            <person name="Keeley SD"/>
            <person name="Tatsumi K"/>
            <person name="Tanaka K"/>
            <person name="Motone F"/>
            <person name="Kageyama Y"/>
            <person name="Nozu R"/>
            <person name="Adachi N"/>
            <person name="Nishimura O"/>
            <person name="Nakagawa R"/>
            <person name="Tanegashima C"/>
            <person name="Kiyatake I"/>
            <person name="Matsumoto R"/>
            <person name="Murakumo K"/>
            <person name="Nishida K"/>
            <person name="Terakita A"/>
            <person name="Kuratani S"/>
            <person name="Sato K"/>
            <person name="Hyodo S Kuraku.S."/>
        </authorList>
    </citation>
    <scope>NUCLEOTIDE SEQUENCE [LARGE SCALE GENOMIC DNA]</scope>
</reference>
<dbReference type="PROSITE" id="PS50234">
    <property type="entry name" value="VWFA"/>
    <property type="match status" value="1"/>
</dbReference>
<organism evidence="2 3">
    <name type="scientific">Scyliorhinus torazame</name>
    <name type="common">Cloudy catshark</name>
    <name type="synonym">Catulus torazame</name>
    <dbReference type="NCBI Taxonomy" id="75743"/>
    <lineage>
        <taxon>Eukaryota</taxon>
        <taxon>Metazoa</taxon>
        <taxon>Chordata</taxon>
        <taxon>Craniata</taxon>
        <taxon>Vertebrata</taxon>
        <taxon>Chondrichthyes</taxon>
        <taxon>Elasmobranchii</taxon>
        <taxon>Galeomorphii</taxon>
        <taxon>Galeoidea</taxon>
        <taxon>Carcharhiniformes</taxon>
        <taxon>Scyliorhinidae</taxon>
        <taxon>Scyliorhinus</taxon>
    </lineage>
</organism>
<evidence type="ECO:0000313" key="3">
    <source>
        <dbReference type="Proteomes" id="UP000288216"/>
    </source>
</evidence>
<dbReference type="InterPro" id="IPR036465">
    <property type="entry name" value="vWFA_dom_sf"/>
</dbReference>
<feature type="domain" description="VWFA" evidence="1">
    <location>
        <begin position="537"/>
        <end position="706"/>
    </location>
</feature>
<dbReference type="CDD" id="cd00198">
    <property type="entry name" value="vWFA"/>
    <property type="match status" value="1"/>
</dbReference>
<dbReference type="EMBL" id="BFAA01004311">
    <property type="protein sequence ID" value="GCB66697.1"/>
    <property type="molecule type" value="Genomic_DNA"/>
</dbReference>
<dbReference type="OrthoDB" id="10021393at2759"/>
<dbReference type="PANTHER" id="PTHR46785">
    <property type="entry name" value="VON WILLEBRAND FACTOR A DOMAIN-CONTAINING PROTEIN 3B"/>
    <property type="match status" value="1"/>
</dbReference>
<dbReference type="Gene3D" id="3.40.50.410">
    <property type="entry name" value="von Willebrand factor, type A domain"/>
    <property type="match status" value="1"/>
</dbReference>
<sequence>MSWTQPLSDGNASDRRQEVMFDLEHRDQSAETNWHDFSKFKHKRLKMMKAHGKNSTFTLDVQTLLPSSKWLQLHGLKRNRLALSQILSQVGFKHREEFDCRLGKPVSSCYGEGLFHQYMRKDGRIYNLTANKEQLQQFAVALTRAIRFFQRRLEWLTSGSKQLFGVIQERRIVIVLDFAPMSPSLFRLSLDALCLVLQEQVALIGKVNLIRAAEKMVIWQENAVPVTAQTIVSAIKWIQNLQHVPATSKTSSVEAVLKAISDNTIEAVYFFTAGDGPEAMRELLRWKLAKSPCPVHTVSFNAKEEATVRFLKELAHFTEGRFHAFALMSECEGDETLSPNGFKDIDTEVLKMQRKLIGGVPPGAGVREDVFLIWNEIEEARSALAEVHTLLMDAPQPVFNAVTVHQPLTQSNSEDYITSKKWLERYGLKARRLSCYDALADCAFRHSDGVVDIKGKPVNESMQTDAETRIKLVNAKYCCRFAHTQWKDGSVMHVYITAEKCKQYQRRMKTALDQMQRRIDWLQQGSRELFGTIIEDQVYVLVDTSQSMKDKLELLQRKIFQLMQEQLRHKTKFNFVKFDSRAEPWQEKLAEVNENNLEKAWSWVKGLQVGGSTNTLGAIRLALADAGTQAVYLLTDGRPDQPPETIFAQVQLIRLVPIHSIAFNCDDVEANEFLCELTERTGGRFHSYNSDRTATTNPLPFVSEDICLLKKEVEQGRKDMERVEKLYAECVMLDWYHNSDETATKSNVPQKTAFHFCSSAADDLIRRPTWSDNTARVHSLDAKAPVRSRSAVDWIPATHRNHRDRCYIYSADSAKKSKELQMKKVLRAAHTKASLLRSLSNGVKIDESLVDKWMLPENKELFLSNYNKELKVLNDLILPESKPLPKRPRGSTKNSLDISSYHWLKTHSLIAKRLTIMDALAPTAIAQTAKYVPILDKHIVSKVFDEVLPLAHVSNSKKQITLINPLGVDLENYKQRLFQAIQSYEKRLNIIVWRALSQEEQDKFNSNKPISFGDHKEALLQALDRLGGPILQEDITLLEDEIQTGYSYEQQASDLQKAAKVKELNDVPRDHNPSVQKDTKQAKRTLDTLRGQRVGDFILVRGDAEAENYYYLPGVVIATPNRAVPADKFYTVLKYNNRKEHSLRSELIKICRTQYIFISHYIREVHMIDNTR</sequence>
<dbReference type="Proteomes" id="UP000288216">
    <property type="component" value="Unassembled WGS sequence"/>
</dbReference>
<keyword evidence="3" id="KW-1185">Reference proteome</keyword>
<dbReference type="SMART" id="SM00327">
    <property type="entry name" value="VWA"/>
    <property type="match status" value="1"/>
</dbReference>
<evidence type="ECO:0000259" key="1">
    <source>
        <dbReference type="PROSITE" id="PS50234"/>
    </source>
</evidence>
<dbReference type="InterPro" id="IPR032770">
    <property type="entry name" value="DUF4537"/>
</dbReference>
<evidence type="ECO:0000313" key="2">
    <source>
        <dbReference type="EMBL" id="GCB66697.1"/>
    </source>
</evidence>
<dbReference type="Pfam" id="PF15057">
    <property type="entry name" value="DUF4537"/>
    <property type="match status" value="1"/>
</dbReference>
<protein>
    <recommendedName>
        <fullName evidence="1">VWFA domain-containing protein</fullName>
    </recommendedName>
</protein>
<accession>A0A401P0S0</accession>
<dbReference type="InterPro" id="IPR002035">
    <property type="entry name" value="VWF_A"/>
</dbReference>
<comment type="caution">
    <text evidence="2">The sequence shown here is derived from an EMBL/GenBank/DDBJ whole genome shotgun (WGS) entry which is preliminary data.</text>
</comment>
<name>A0A401P0S0_SCYTO</name>
<dbReference type="STRING" id="75743.A0A401P0S0"/>
<dbReference type="PANTHER" id="PTHR46785:SF1">
    <property type="entry name" value="VON WILLEBRAND FACTOR A DOMAIN-CONTAINING PROTEIN 3B"/>
    <property type="match status" value="1"/>
</dbReference>
<dbReference type="Pfam" id="PF13768">
    <property type="entry name" value="VWA_3"/>
    <property type="match status" value="2"/>
</dbReference>
<dbReference type="SUPFAM" id="SSF53300">
    <property type="entry name" value="vWA-like"/>
    <property type="match status" value="1"/>
</dbReference>
<dbReference type="AlphaFoldDB" id="A0A401P0S0"/>
<dbReference type="OMA" id="HVKVFQK"/>